<comment type="caution">
    <text evidence="7">The sequence shown here is derived from an EMBL/GenBank/DDBJ whole genome shotgun (WGS) entry which is preliminary data.</text>
</comment>
<evidence type="ECO:0000256" key="6">
    <source>
        <dbReference type="ARBA" id="ARBA00023136"/>
    </source>
</evidence>
<dbReference type="InterPro" id="IPR029058">
    <property type="entry name" value="AB_hydrolase_fold"/>
</dbReference>
<keyword evidence="4" id="KW-0256">Endoplasmic reticulum</keyword>
<reference evidence="7 8" key="1">
    <citation type="journal article" date="2021" name="Nat. Commun.">
        <title>Genetic determinants of endophytism in the Arabidopsis root mycobiome.</title>
        <authorList>
            <person name="Mesny F."/>
            <person name="Miyauchi S."/>
            <person name="Thiergart T."/>
            <person name="Pickel B."/>
            <person name="Atanasova L."/>
            <person name="Karlsson M."/>
            <person name="Huettel B."/>
            <person name="Barry K.W."/>
            <person name="Haridas S."/>
            <person name="Chen C."/>
            <person name="Bauer D."/>
            <person name="Andreopoulos W."/>
            <person name="Pangilinan J."/>
            <person name="LaButti K."/>
            <person name="Riley R."/>
            <person name="Lipzen A."/>
            <person name="Clum A."/>
            <person name="Drula E."/>
            <person name="Henrissat B."/>
            <person name="Kohler A."/>
            <person name="Grigoriev I.V."/>
            <person name="Martin F.M."/>
            <person name="Hacquard S."/>
        </authorList>
    </citation>
    <scope>NUCLEOTIDE SEQUENCE [LARGE SCALE GENOMIC DNA]</scope>
    <source>
        <strain evidence="7 8">MPI-CAGE-CH-0241</strain>
    </source>
</reference>
<dbReference type="SUPFAM" id="SSF53474">
    <property type="entry name" value="alpha/beta-Hydrolases"/>
    <property type="match status" value="1"/>
</dbReference>
<keyword evidence="5" id="KW-0496">Mitochondrion</keyword>
<evidence type="ECO:0000313" key="7">
    <source>
        <dbReference type="EMBL" id="KAH6887730.1"/>
    </source>
</evidence>
<dbReference type="OrthoDB" id="5086500at2759"/>
<dbReference type="GO" id="GO:0005739">
    <property type="term" value="C:mitochondrion"/>
    <property type="evidence" value="ECO:0007669"/>
    <property type="project" value="UniProtKB-SubCell"/>
</dbReference>
<proteinExistence type="predicted"/>
<gene>
    <name evidence="7" type="ORF">B0T10DRAFT_607608</name>
</gene>
<evidence type="ECO:0000256" key="2">
    <source>
        <dbReference type="ARBA" id="ARBA00004240"/>
    </source>
</evidence>
<keyword evidence="6" id="KW-0472">Membrane</keyword>
<keyword evidence="8" id="KW-1185">Reference proteome</keyword>
<dbReference type="Proteomes" id="UP000777438">
    <property type="component" value="Unassembled WGS sequence"/>
</dbReference>
<dbReference type="PANTHER" id="PTHR48182:SF2">
    <property type="entry name" value="PROTEIN SERAC1"/>
    <property type="match status" value="1"/>
</dbReference>
<organism evidence="7 8">
    <name type="scientific">Thelonectria olida</name>
    <dbReference type="NCBI Taxonomy" id="1576542"/>
    <lineage>
        <taxon>Eukaryota</taxon>
        <taxon>Fungi</taxon>
        <taxon>Dikarya</taxon>
        <taxon>Ascomycota</taxon>
        <taxon>Pezizomycotina</taxon>
        <taxon>Sordariomycetes</taxon>
        <taxon>Hypocreomycetidae</taxon>
        <taxon>Hypocreales</taxon>
        <taxon>Nectriaceae</taxon>
        <taxon>Thelonectria</taxon>
    </lineage>
</organism>
<protein>
    <recommendedName>
        <fullName evidence="9">DUF676 domain-containing protein</fullName>
    </recommendedName>
</protein>
<evidence type="ECO:0000313" key="8">
    <source>
        <dbReference type="Proteomes" id="UP000777438"/>
    </source>
</evidence>
<evidence type="ECO:0000256" key="1">
    <source>
        <dbReference type="ARBA" id="ARBA00004173"/>
    </source>
</evidence>
<evidence type="ECO:0000256" key="5">
    <source>
        <dbReference type="ARBA" id="ARBA00023128"/>
    </source>
</evidence>
<evidence type="ECO:0000256" key="3">
    <source>
        <dbReference type="ARBA" id="ARBA00004370"/>
    </source>
</evidence>
<sequence length="277" mass="31286">MSDVNSNFLQIVHDPPQSEIDIVAVHGLHPFGSGSNSFSTWTARQGEERRNWLSHAEFLPKELPTARIMIFSYNSNAVFQASRAVITDHSRNLLERLRQKRSNNAPNRPLMFICHSLGGLLVKEALFQAYYSNETHREVIYNCTKGIVFFGTPQKGGENVVIGNLVANVVRACTGGLDNKYMEVLKGDTLFSDVTRDFFESRGHDMNYISFIETRKTKGTMVVLRENSVLGLPNEQQIPLDTDHAHMCKIWDPQGGIWFQVKEPICRMAKDAISLTP</sequence>
<dbReference type="GO" id="GO:0005783">
    <property type="term" value="C:endoplasmic reticulum"/>
    <property type="evidence" value="ECO:0007669"/>
    <property type="project" value="UniProtKB-SubCell"/>
</dbReference>
<dbReference type="InterPro" id="IPR052374">
    <property type="entry name" value="SERAC1"/>
</dbReference>
<dbReference type="PANTHER" id="PTHR48182">
    <property type="entry name" value="PROTEIN SERAC1"/>
    <property type="match status" value="1"/>
</dbReference>
<comment type="subcellular location">
    <subcellularLocation>
        <location evidence="2">Endoplasmic reticulum</location>
    </subcellularLocation>
    <subcellularLocation>
        <location evidence="3">Membrane</location>
    </subcellularLocation>
    <subcellularLocation>
        <location evidence="1">Mitochondrion</location>
    </subcellularLocation>
</comment>
<name>A0A9P8W4G2_9HYPO</name>
<evidence type="ECO:0008006" key="9">
    <source>
        <dbReference type="Google" id="ProtNLM"/>
    </source>
</evidence>
<dbReference type="Gene3D" id="3.40.50.1820">
    <property type="entry name" value="alpha/beta hydrolase"/>
    <property type="match status" value="1"/>
</dbReference>
<dbReference type="EMBL" id="JAGPYM010000014">
    <property type="protein sequence ID" value="KAH6887730.1"/>
    <property type="molecule type" value="Genomic_DNA"/>
</dbReference>
<dbReference type="GO" id="GO:0016020">
    <property type="term" value="C:membrane"/>
    <property type="evidence" value="ECO:0007669"/>
    <property type="project" value="UniProtKB-SubCell"/>
</dbReference>
<accession>A0A9P8W4G2</accession>
<evidence type="ECO:0000256" key="4">
    <source>
        <dbReference type="ARBA" id="ARBA00022824"/>
    </source>
</evidence>
<dbReference type="AlphaFoldDB" id="A0A9P8W4G2"/>